<accession>A0ABX1EC16</accession>
<dbReference type="Pfam" id="PF00583">
    <property type="entry name" value="Acetyltransf_1"/>
    <property type="match status" value="1"/>
</dbReference>
<name>A0ABX1EC16_9PROT</name>
<dbReference type="Gene3D" id="3.40.630.30">
    <property type="match status" value="1"/>
</dbReference>
<dbReference type="SUPFAM" id="SSF55729">
    <property type="entry name" value="Acyl-CoA N-acyltransferases (Nat)"/>
    <property type="match status" value="1"/>
</dbReference>
<keyword evidence="4" id="KW-1185">Reference proteome</keyword>
<dbReference type="Proteomes" id="UP000787635">
    <property type="component" value="Unassembled WGS sequence"/>
</dbReference>
<evidence type="ECO:0000256" key="1">
    <source>
        <dbReference type="SAM" id="MobiDB-lite"/>
    </source>
</evidence>
<dbReference type="EMBL" id="JAAVNE010000092">
    <property type="protein sequence ID" value="NKC34503.1"/>
    <property type="molecule type" value="Genomic_DNA"/>
</dbReference>
<dbReference type="CDD" id="cd04301">
    <property type="entry name" value="NAT_SF"/>
    <property type="match status" value="1"/>
</dbReference>
<dbReference type="PROSITE" id="PS51186">
    <property type="entry name" value="GNAT"/>
    <property type="match status" value="1"/>
</dbReference>
<feature type="region of interest" description="Disordered" evidence="1">
    <location>
        <begin position="199"/>
        <end position="223"/>
    </location>
</feature>
<gene>
    <name evidence="3" type="ORF">HEQ75_26865</name>
</gene>
<reference evidence="3 4" key="1">
    <citation type="submission" date="2020-03" db="EMBL/GenBank/DDBJ databases">
        <title>Roseomonas selenitidurans sp. nov. isolated from urban soil.</title>
        <authorList>
            <person name="Liu H."/>
        </authorList>
    </citation>
    <scope>NUCLEOTIDE SEQUENCE [LARGE SCALE GENOMIC DNA]</scope>
    <source>
        <strain evidence="3 4">BU-1</strain>
    </source>
</reference>
<evidence type="ECO:0000313" key="3">
    <source>
        <dbReference type="EMBL" id="NKC34503.1"/>
    </source>
</evidence>
<sequence length="223" mass="24302">MSPPRAREALTYGRIGKAHLDIVHSIDLDAGQVEDYLGPLPEILDTVRRGPAHALTGIHAGGHLIGFHILHPDRRDATCWWLGWFILARSHQGGGLGRQVLARIMATLRNRPGCRRLRLIVVPENAGAIALYRKIGFRLVDTLPETGDLVMEIALHPAAAPAEDAAAVEQGPIAARRRRWRMRLRPRTGPHAARMIGVERGPPAAAALPGRRLPQPAGGPFRG</sequence>
<feature type="compositionally biased region" description="Low complexity" evidence="1">
    <location>
        <begin position="200"/>
        <end position="216"/>
    </location>
</feature>
<evidence type="ECO:0000259" key="2">
    <source>
        <dbReference type="PROSITE" id="PS51186"/>
    </source>
</evidence>
<evidence type="ECO:0000313" key="4">
    <source>
        <dbReference type="Proteomes" id="UP000787635"/>
    </source>
</evidence>
<organism evidence="3 4">
    <name type="scientific">Falsiroseomonas selenitidurans</name>
    <dbReference type="NCBI Taxonomy" id="2716335"/>
    <lineage>
        <taxon>Bacteria</taxon>
        <taxon>Pseudomonadati</taxon>
        <taxon>Pseudomonadota</taxon>
        <taxon>Alphaproteobacteria</taxon>
        <taxon>Acetobacterales</taxon>
        <taxon>Roseomonadaceae</taxon>
        <taxon>Falsiroseomonas</taxon>
    </lineage>
</organism>
<protein>
    <submittedName>
        <fullName evidence="3">GNAT family N-acetyltransferase</fullName>
    </submittedName>
</protein>
<dbReference type="InterPro" id="IPR000182">
    <property type="entry name" value="GNAT_dom"/>
</dbReference>
<dbReference type="InterPro" id="IPR016181">
    <property type="entry name" value="Acyl_CoA_acyltransferase"/>
</dbReference>
<feature type="domain" description="N-acetyltransferase" evidence="2">
    <location>
        <begin position="10"/>
        <end position="156"/>
    </location>
</feature>
<proteinExistence type="predicted"/>
<comment type="caution">
    <text evidence="3">The sequence shown here is derived from an EMBL/GenBank/DDBJ whole genome shotgun (WGS) entry which is preliminary data.</text>
</comment>
<dbReference type="RefSeq" id="WP_168035205.1">
    <property type="nucleotide sequence ID" value="NZ_JAAVNE010000092.1"/>
</dbReference>